<proteinExistence type="predicted"/>
<dbReference type="GO" id="GO:0016747">
    <property type="term" value="F:acyltransferase activity, transferring groups other than amino-acyl groups"/>
    <property type="evidence" value="ECO:0007669"/>
    <property type="project" value="InterPro"/>
</dbReference>
<evidence type="ECO:0000313" key="4">
    <source>
        <dbReference type="Proteomes" id="UP000182660"/>
    </source>
</evidence>
<accession>A0A090KCD2</accession>
<dbReference type="Proteomes" id="UP000183794">
    <property type="component" value="Unassembled WGS sequence"/>
</dbReference>
<reference evidence="3 5" key="1">
    <citation type="submission" date="2016-11" db="EMBL/GenBank/DDBJ databases">
        <authorList>
            <person name="Jaros S."/>
            <person name="Januszkiewicz K."/>
            <person name="Wedrychowicz H."/>
        </authorList>
    </citation>
    <scope>NUCLEOTIDE SEQUENCE [LARGE SCALE GENOMIC DNA]</scope>
    <source>
        <strain evidence="3">NVI 5450</strain>
    </source>
</reference>
<dbReference type="Gene3D" id="3.40.630.30">
    <property type="match status" value="1"/>
</dbReference>
<dbReference type="HOGENOM" id="CLU_086503_2_1_6"/>
<dbReference type="Proteomes" id="UP000182660">
    <property type="component" value="Unassembled WGS sequence"/>
</dbReference>
<dbReference type="PROSITE" id="PS51186">
    <property type="entry name" value="GNAT"/>
    <property type="match status" value="1"/>
</dbReference>
<keyword evidence="4" id="KW-1185">Reference proteome</keyword>
<dbReference type="PANTHER" id="PTHR43233:SF1">
    <property type="entry name" value="FAMILY N-ACETYLTRANSFERASE, PUTATIVE (AFU_ORTHOLOGUE AFUA_6G03350)-RELATED"/>
    <property type="match status" value="1"/>
</dbReference>
<feature type="domain" description="N-acetyltransferase" evidence="1">
    <location>
        <begin position="5"/>
        <end position="137"/>
    </location>
</feature>
<dbReference type="PATRIC" id="fig|80854.5.peg.3813"/>
<evidence type="ECO:0000313" key="2">
    <source>
        <dbReference type="EMBL" id="SGY89299.1"/>
    </source>
</evidence>
<dbReference type="CDD" id="cd04301">
    <property type="entry name" value="NAT_SF"/>
    <property type="match status" value="1"/>
</dbReference>
<dbReference type="EMBL" id="FPLD01000052">
    <property type="protein sequence ID" value="SGY97136.1"/>
    <property type="molecule type" value="Genomic_DNA"/>
</dbReference>
<dbReference type="InterPro" id="IPR000182">
    <property type="entry name" value="GNAT_dom"/>
</dbReference>
<dbReference type="AlphaFoldDB" id="A0A090KCD2"/>
<dbReference type="EMBL" id="FPLJ01000041">
    <property type="protein sequence ID" value="SGY89299.1"/>
    <property type="molecule type" value="Genomic_DNA"/>
</dbReference>
<dbReference type="PANTHER" id="PTHR43233">
    <property type="entry name" value="FAMILY N-ACETYLTRANSFERASE, PUTATIVE (AFU_ORTHOLOGUE AFUA_6G03350)-RELATED"/>
    <property type="match status" value="1"/>
</dbReference>
<dbReference type="OrthoDB" id="3216107at2"/>
<reference evidence="2 4" key="2">
    <citation type="submission" date="2016-11" db="EMBL/GenBank/DDBJ databases">
        <authorList>
            <person name="Klemetsen T."/>
        </authorList>
    </citation>
    <scope>NUCLEOTIDE SEQUENCE [LARGE SCALE GENOMIC DNA]</scope>
    <source>
        <strain evidence="2">MT 2528</strain>
    </source>
</reference>
<protein>
    <submittedName>
        <fullName evidence="3">Acetyltransferase, GNAT family</fullName>
    </submittedName>
</protein>
<dbReference type="GeneID" id="61295608"/>
<keyword evidence="3" id="KW-0808">Transferase</keyword>
<dbReference type="STRING" id="80854.MVIS_3603"/>
<dbReference type="InterPro" id="IPR053144">
    <property type="entry name" value="Acetyltransferase_Butenolide"/>
</dbReference>
<evidence type="ECO:0000313" key="3">
    <source>
        <dbReference type="EMBL" id="SGY97136.1"/>
    </source>
</evidence>
<dbReference type="Pfam" id="PF00583">
    <property type="entry name" value="Acetyltransf_1"/>
    <property type="match status" value="1"/>
</dbReference>
<dbReference type="InterPro" id="IPR016181">
    <property type="entry name" value="Acyl_CoA_acyltransferase"/>
</dbReference>
<name>A0A090KCD2_9GAMM</name>
<evidence type="ECO:0000259" key="1">
    <source>
        <dbReference type="PROSITE" id="PS51186"/>
    </source>
</evidence>
<dbReference type="KEGG" id="mvs:MVIS_3603"/>
<gene>
    <name evidence="2" type="ORF">MT2528_1701</name>
    <name evidence="3" type="ORF">NVI5450_1926</name>
</gene>
<organism evidence="3 5">
    <name type="scientific">Moritella viscosa</name>
    <dbReference type="NCBI Taxonomy" id="80854"/>
    <lineage>
        <taxon>Bacteria</taxon>
        <taxon>Pseudomonadati</taxon>
        <taxon>Pseudomonadota</taxon>
        <taxon>Gammaproteobacteria</taxon>
        <taxon>Alteromonadales</taxon>
        <taxon>Moritellaceae</taxon>
        <taxon>Moritella</taxon>
    </lineage>
</organism>
<dbReference type="SUPFAM" id="SSF55729">
    <property type="entry name" value="Acyl-CoA N-acyltransferases (Nat)"/>
    <property type="match status" value="1"/>
</dbReference>
<dbReference type="RefSeq" id="WP_045111606.1">
    <property type="nucleotide sequence ID" value="NZ_CAWQZC010000113.1"/>
</dbReference>
<evidence type="ECO:0000313" key="5">
    <source>
        <dbReference type="Proteomes" id="UP000183794"/>
    </source>
</evidence>
<sequence length="141" mass="15799">MDENYKISANFADMDLAVIHEFISGTYWAKGIPMSTLKRSLENSLCFGVFTQAGEQVGFSRMITDKATFAYLSDVFVLESHQGKGLSKLLMAAILDHPDLQGLRRMMLATSDAHGLYQQFGFTALAAPEVYMELHTPYLYE</sequence>